<evidence type="ECO:0000313" key="3">
    <source>
        <dbReference type="Proteomes" id="UP000296049"/>
    </source>
</evidence>
<accession>R0K7Z1</accession>
<name>R0K7Z1_ANAPL</name>
<evidence type="ECO:0000256" key="1">
    <source>
        <dbReference type="SAM" id="MobiDB-lite"/>
    </source>
</evidence>
<gene>
    <name evidence="2" type="ORF">Anapl_00836</name>
</gene>
<feature type="compositionally biased region" description="Polar residues" evidence="1">
    <location>
        <begin position="1"/>
        <end position="19"/>
    </location>
</feature>
<evidence type="ECO:0000313" key="2">
    <source>
        <dbReference type="EMBL" id="EOB06326.1"/>
    </source>
</evidence>
<organism evidence="2 3">
    <name type="scientific">Anas platyrhynchos</name>
    <name type="common">Mallard</name>
    <name type="synonym">Anas boschas</name>
    <dbReference type="NCBI Taxonomy" id="8839"/>
    <lineage>
        <taxon>Eukaryota</taxon>
        <taxon>Metazoa</taxon>
        <taxon>Chordata</taxon>
        <taxon>Craniata</taxon>
        <taxon>Vertebrata</taxon>
        <taxon>Euteleostomi</taxon>
        <taxon>Archelosauria</taxon>
        <taxon>Archosauria</taxon>
        <taxon>Dinosauria</taxon>
        <taxon>Saurischia</taxon>
        <taxon>Theropoda</taxon>
        <taxon>Coelurosauria</taxon>
        <taxon>Aves</taxon>
        <taxon>Neognathae</taxon>
        <taxon>Galloanserae</taxon>
        <taxon>Anseriformes</taxon>
        <taxon>Anatidae</taxon>
        <taxon>Anatinae</taxon>
        <taxon>Anas</taxon>
    </lineage>
</organism>
<dbReference type="Proteomes" id="UP000296049">
    <property type="component" value="Unassembled WGS sequence"/>
</dbReference>
<sequence>MRKKQNNSAVATAKLQGTSGYLPHPPGHWGLELLPLSPDSSRRRLLQGDAQHATCC</sequence>
<protein>
    <submittedName>
        <fullName evidence="2">Uncharacterized protein</fullName>
    </submittedName>
</protein>
<feature type="region of interest" description="Disordered" evidence="1">
    <location>
        <begin position="1"/>
        <end position="22"/>
    </location>
</feature>
<keyword evidence="3" id="KW-1185">Reference proteome</keyword>
<dbReference type="EMBL" id="KB742619">
    <property type="protein sequence ID" value="EOB06326.1"/>
    <property type="molecule type" value="Genomic_DNA"/>
</dbReference>
<proteinExistence type="predicted"/>
<dbReference type="AlphaFoldDB" id="R0K7Z1"/>
<reference evidence="3" key="1">
    <citation type="journal article" date="2013" name="Nat. Genet.">
        <title>The duck genome and transcriptome provide insight into an avian influenza virus reservoir species.</title>
        <authorList>
            <person name="Huang Y."/>
            <person name="Li Y."/>
            <person name="Burt D.W."/>
            <person name="Chen H."/>
            <person name="Zhang Y."/>
            <person name="Qian W."/>
            <person name="Kim H."/>
            <person name="Gan S."/>
            <person name="Zhao Y."/>
            <person name="Li J."/>
            <person name="Yi K."/>
            <person name="Feng H."/>
            <person name="Zhu P."/>
            <person name="Li B."/>
            <person name="Liu Q."/>
            <person name="Fairley S."/>
            <person name="Magor K.E."/>
            <person name="Du Z."/>
            <person name="Hu X."/>
            <person name="Goodman L."/>
            <person name="Tafer H."/>
            <person name="Vignal A."/>
            <person name="Lee T."/>
            <person name="Kim K.W."/>
            <person name="Sheng Z."/>
            <person name="An Y."/>
            <person name="Searle S."/>
            <person name="Herrero J."/>
            <person name="Groenen M.A."/>
            <person name="Crooijmans R.P."/>
            <person name="Faraut T."/>
            <person name="Cai Q."/>
            <person name="Webster R.G."/>
            <person name="Aldridge J.R."/>
            <person name="Warren W.C."/>
            <person name="Bartschat S."/>
            <person name="Kehr S."/>
            <person name="Marz M."/>
            <person name="Stadler P.F."/>
            <person name="Smith J."/>
            <person name="Kraus R.H."/>
            <person name="Zhao Y."/>
            <person name="Ren L."/>
            <person name="Fei J."/>
            <person name="Morisson M."/>
            <person name="Kaiser P."/>
            <person name="Griffin D.K."/>
            <person name="Rao M."/>
            <person name="Pitel F."/>
            <person name="Wang J."/>
            <person name="Li N."/>
        </authorList>
    </citation>
    <scope>NUCLEOTIDE SEQUENCE [LARGE SCALE GENOMIC DNA]</scope>
</reference>